<organism evidence="2 3">
    <name type="scientific">Ficus carica</name>
    <name type="common">Common fig</name>
    <dbReference type="NCBI Taxonomy" id="3494"/>
    <lineage>
        <taxon>Eukaryota</taxon>
        <taxon>Viridiplantae</taxon>
        <taxon>Streptophyta</taxon>
        <taxon>Embryophyta</taxon>
        <taxon>Tracheophyta</taxon>
        <taxon>Spermatophyta</taxon>
        <taxon>Magnoliopsida</taxon>
        <taxon>eudicotyledons</taxon>
        <taxon>Gunneridae</taxon>
        <taxon>Pentapetalae</taxon>
        <taxon>rosids</taxon>
        <taxon>fabids</taxon>
        <taxon>Rosales</taxon>
        <taxon>Moraceae</taxon>
        <taxon>Ficeae</taxon>
        <taxon>Ficus</taxon>
    </lineage>
</organism>
<name>A0AA87ZBP6_FICCA</name>
<protein>
    <submittedName>
        <fullName evidence="2">Uncharacterized protein</fullName>
    </submittedName>
</protein>
<reference evidence="2" key="1">
    <citation type="submission" date="2023-07" db="EMBL/GenBank/DDBJ databases">
        <title>draft genome sequence of fig (Ficus carica).</title>
        <authorList>
            <person name="Takahashi T."/>
            <person name="Nishimura K."/>
        </authorList>
    </citation>
    <scope>NUCLEOTIDE SEQUENCE</scope>
</reference>
<dbReference type="AlphaFoldDB" id="A0AA87ZBP6"/>
<dbReference type="Proteomes" id="UP001187192">
    <property type="component" value="Unassembled WGS sequence"/>
</dbReference>
<evidence type="ECO:0000256" key="1">
    <source>
        <dbReference type="SAM" id="MobiDB-lite"/>
    </source>
</evidence>
<gene>
    <name evidence="2" type="ORF">TIFTF001_044551</name>
</gene>
<dbReference type="EMBL" id="BTGU01003363">
    <property type="protein sequence ID" value="GMN31127.1"/>
    <property type="molecule type" value="Genomic_DNA"/>
</dbReference>
<keyword evidence="3" id="KW-1185">Reference proteome</keyword>
<proteinExistence type="predicted"/>
<feature type="region of interest" description="Disordered" evidence="1">
    <location>
        <begin position="24"/>
        <end position="56"/>
    </location>
</feature>
<dbReference type="Gramene" id="FCD_00036433-RA">
    <property type="protein sequence ID" value="FCD_00036433-RA:cds"/>
    <property type="gene ID" value="FCD_00036433"/>
</dbReference>
<dbReference type="Gramene" id="FCD_00028679-RA">
    <property type="protein sequence ID" value="FCD_00028679-RA:cds"/>
    <property type="gene ID" value="FCD_00028679"/>
</dbReference>
<evidence type="ECO:0000313" key="2">
    <source>
        <dbReference type="EMBL" id="GMN31127.1"/>
    </source>
</evidence>
<evidence type="ECO:0000313" key="3">
    <source>
        <dbReference type="Proteomes" id="UP001187192"/>
    </source>
</evidence>
<feature type="compositionally biased region" description="Basic and acidic residues" evidence="1">
    <location>
        <begin position="26"/>
        <end position="56"/>
    </location>
</feature>
<comment type="caution">
    <text evidence="2">The sequence shown here is derived from an EMBL/GenBank/DDBJ whole genome shotgun (WGS) entry which is preliminary data.</text>
</comment>
<sequence length="56" mass="6762">MPKIVRSSDHRWLIVKQRSNLRSHRCGGEMKEERESAAQEERLWRRAEAKGKEERE</sequence>
<accession>A0AA87ZBP6</accession>